<dbReference type="Proteomes" id="UP000630353">
    <property type="component" value="Unassembled WGS sequence"/>
</dbReference>
<proteinExistence type="predicted"/>
<dbReference type="InterPro" id="IPR000863">
    <property type="entry name" value="Sulfotransferase_dom"/>
</dbReference>
<keyword evidence="3" id="KW-1185">Reference proteome</keyword>
<feature type="domain" description="Sulfotransferase" evidence="1">
    <location>
        <begin position="133"/>
        <end position="303"/>
    </location>
</feature>
<dbReference type="GO" id="GO:0008146">
    <property type="term" value="F:sulfotransferase activity"/>
    <property type="evidence" value="ECO:0007669"/>
    <property type="project" value="InterPro"/>
</dbReference>
<dbReference type="InterPro" id="IPR027417">
    <property type="entry name" value="P-loop_NTPase"/>
</dbReference>
<protein>
    <recommendedName>
        <fullName evidence="1">Sulfotransferase domain-containing protein</fullName>
    </recommendedName>
</protein>
<comment type="caution">
    <text evidence="2">The sequence shown here is derived from an EMBL/GenBank/DDBJ whole genome shotgun (WGS) entry which is preliminary data.</text>
</comment>
<reference evidence="2" key="1">
    <citation type="journal article" date="2014" name="Int. J. Syst. Evol. Microbiol.">
        <title>Complete genome sequence of Corynebacterium casei LMG S-19264T (=DSM 44701T), isolated from a smear-ripened cheese.</title>
        <authorList>
            <consortium name="US DOE Joint Genome Institute (JGI-PGF)"/>
            <person name="Walter F."/>
            <person name="Albersmeier A."/>
            <person name="Kalinowski J."/>
            <person name="Ruckert C."/>
        </authorList>
    </citation>
    <scope>NUCLEOTIDE SEQUENCE</scope>
    <source>
        <strain evidence="2">KCTC 42651</strain>
    </source>
</reference>
<sequence length="371" mass="40718">MTDGPASSGGAGADHPLVGVLRNPATARHYAASAATFRDSGDRRRMANQLVYGALAGGLDERAAQGLHRHRFYDWADYLLFYLDALDRLKIASNNLESALERYLTRVPALSDDKRRTALAWLQRPPAPLAGPPPVFVAAMPKSASTYLCNILNTLVGGAVNTPHSQNDRSGTALDLLSTMRALSVPGVVHSHLPADARTVAVMTLLAIRPIVLVRNIHDAIVSYADHLAGRVYPGSRPSAMTREARLESALARVAPFYVDFFATWWLYRQHADIELVHFDELVARPEDTVAACCKWLGLAVERPRIAAAVAANDPRGRSRQGQHATRFNVGVNGRGRSQLSGDQIARVRLLYGEFPDVDFSMVDPEWRTRR</sequence>
<gene>
    <name evidence="2" type="ORF">GCM10017083_52530</name>
</gene>
<evidence type="ECO:0000259" key="1">
    <source>
        <dbReference type="Pfam" id="PF00685"/>
    </source>
</evidence>
<dbReference type="Pfam" id="PF00685">
    <property type="entry name" value="Sulfotransfer_1"/>
    <property type="match status" value="1"/>
</dbReference>
<dbReference type="EMBL" id="BMZS01000015">
    <property type="protein sequence ID" value="GHD62961.1"/>
    <property type="molecule type" value="Genomic_DNA"/>
</dbReference>
<dbReference type="Gene3D" id="3.40.50.300">
    <property type="entry name" value="P-loop containing nucleotide triphosphate hydrolases"/>
    <property type="match status" value="1"/>
</dbReference>
<evidence type="ECO:0000313" key="3">
    <source>
        <dbReference type="Proteomes" id="UP000630353"/>
    </source>
</evidence>
<name>A0A919CTU5_9PROT</name>
<reference evidence="2" key="2">
    <citation type="submission" date="2020-09" db="EMBL/GenBank/DDBJ databases">
        <authorList>
            <person name="Sun Q."/>
            <person name="Kim S."/>
        </authorList>
    </citation>
    <scope>NUCLEOTIDE SEQUENCE</scope>
    <source>
        <strain evidence="2">KCTC 42651</strain>
    </source>
</reference>
<accession>A0A919CTU5</accession>
<dbReference type="AlphaFoldDB" id="A0A919CTU5"/>
<evidence type="ECO:0000313" key="2">
    <source>
        <dbReference type="EMBL" id="GHD62961.1"/>
    </source>
</evidence>
<organism evidence="2 3">
    <name type="scientific">Thalassobaculum fulvum</name>
    <dbReference type="NCBI Taxonomy" id="1633335"/>
    <lineage>
        <taxon>Bacteria</taxon>
        <taxon>Pseudomonadati</taxon>
        <taxon>Pseudomonadota</taxon>
        <taxon>Alphaproteobacteria</taxon>
        <taxon>Rhodospirillales</taxon>
        <taxon>Thalassobaculaceae</taxon>
        <taxon>Thalassobaculum</taxon>
    </lineage>
</organism>
<dbReference type="SUPFAM" id="SSF52540">
    <property type="entry name" value="P-loop containing nucleoside triphosphate hydrolases"/>
    <property type="match status" value="1"/>
</dbReference>